<dbReference type="GO" id="GO:0052621">
    <property type="term" value="F:diguanylate cyclase activity"/>
    <property type="evidence" value="ECO:0007669"/>
    <property type="project" value="UniProtKB-EC"/>
</dbReference>
<dbReference type="PROSITE" id="PS50887">
    <property type="entry name" value="GGDEF"/>
    <property type="match status" value="1"/>
</dbReference>
<evidence type="ECO:0000259" key="5">
    <source>
        <dbReference type="PROSITE" id="PS50887"/>
    </source>
</evidence>
<dbReference type="PANTHER" id="PTHR45138">
    <property type="entry name" value="REGULATORY COMPONENTS OF SENSORY TRANSDUCTION SYSTEM"/>
    <property type="match status" value="1"/>
</dbReference>
<dbReference type="SUPFAM" id="SSF55073">
    <property type="entry name" value="Nucleotide cyclase"/>
    <property type="match status" value="1"/>
</dbReference>
<dbReference type="GO" id="GO:1902201">
    <property type="term" value="P:negative regulation of bacterial-type flagellum-dependent cell motility"/>
    <property type="evidence" value="ECO:0007669"/>
    <property type="project" value="TreeGrafter"/>
</dbReference>
<dbReference type="SMART" id="SM00267">
    <property type="entry name" value="GGDEF"/>
    <property type="match status" value="1"/>
</dbReference>
<dbReference type="CDD" id="cd01949">
    <property type="entry name" value="GGDEF"/>
    <property type="match status" value="1"/>
</dbReference>
<evidence type="ECO:0000256" key="3">
    <source>
        <dbReference type="ARBA" id="ARBA00012528"/>
    </source>
</evidence>
<dbReference type="PANTHER" id="PTHR45138:SF9">
    <property type="entry name" value="DIGUANYLATE CYCLASE DGCM-RELATED"/>
    <property type="match status" value="1"/>
</dbReference>
<dbReference type="GO" id="GO:0043709">
    <property type="term" value="P:cell adhesion involved in single-species biofilm formation"/>
    <property type="evidence" value="ECO:0007669"/>
    <property type="project" value="TreeGrafter"/>
</dbReference>
<gene>
    <name evidence="6" type="ORF">SAMN05216586_102264</name>
</gene>
<reference evidence="6 7" key="1">
    <citation type="submission" date="2016-10" db="EMBL/GenBank/DDBJ databases">
        <authorList>
            <person name="Varghese N."/>
            <person name="Submissions S."/>
        </authorList>
    </citation>
    <scope>NUCLEOTIDE SEQUENCE [LARGE SCALE GENOMIC DNA]</scope>
    <source>
        <strain evidence="6 7">CECT 8317</strain>
    </source>
</reference>
<dbReference type="AlphaFoldDB" id="A0AAQ1JPD0"/>
<sequence length="318" mass="34683">MAAEVVVERVGNASEGATDGFFRAVLDGLEDQIAVLNELGVIVFVNQTWRTVAQSNGVAPEFDWTGQNYLSVCRSAIRCGDADASSVADALEDLISGRAETFYHEYPCHTPEAKQWFILRGARTLFSGKVYVVLSHHNITRRKLSEQAAEHSAHHDPLTALANRRGFQTFLAKAWRRARRAISPISVLIIDLDNFKSFNDSLGHLEGDQALVKVGAVLAACARRETDMAARFGGDEFVLVMPDTDAAGAETVARKIVDEVDRLHLVCADGVQVRASVGLASRIPEQAQDCPDRYALLQLADDALYKVKDSGGRAVCRG</sequence>
<dbReference type="InterPro" id="IPR043128">
    <property type="entry name" value="Rev_trsase/Diguanyl_cyclase"/>
</dbReference>
<evidence type="ECO:0000256" key="2">
    <source>
        <dbReference type="ARBA" id="ARBA00004533"/>
    </source>
</evidence>
<dbReference type="InterPro" id="IPR035965">
    <property type="entry name" value="PAS-like_dom_sf"/>
</dbReference>
<evidence type="ECO:0000313" key="6">
    <source>
        <dbReference type="EMBL" id="SEF90862.1"/>
    </source>
</evidence>
<dbReference type="EC" id="2.7.7.65" evidence="3"/>
<dbReference type="Proteomes" id="UP000243518">
    <property type="component" value="Unassembled WGS sequence"/>
</dbReference>
<comment type="caution">
    <text evidence="6">The sequence shown here is derived from an EMBL/GenBank/DDBJ whole genome shotgun (WGS) entry which is preliminary data.</text>
</comment>
<evidence type="ECO:0000256" key="4">
    <source>
        <dbReference type="ARBA" id="ARBA00034247"/>
    </source>
</evidence>
<dbReference type="RefSeq" id="WP_088274171.1">
    <property type="nucleotide sequence ID" value="NZ_FNVE01000002.1"/>
</dbReference>
<dbReference type="Gene3D" id="3.30.450.20">
    <property type="entry name" value="PAS domain"/>
    <property type="match status" value="1"/>
</dbReference>
<dbReference type="GO" id="GO:0005886">
    <property type="term" value="C:plasma membrane"/>
    <property type="evidence" value="ECO:0007669"/>
    <property type="project" value="UniProtKB-SubCell"/>
</dbReference>
<dbReference type="Gene3D" id="3.30.70.270">
    <property type="match status" value="1"/>
</dbReference>
<feature type="domain" description="GGDEF" evidence="5">
    <location>
        <begin position="183"/>
        <end position="318"/>
    </location>
</feature>
<evidence type="ECO:0000313" key="7">
    <source>
        <dbReference type="Proteomes" id="UP000243518"/>
    </source>
</evidence>
<comment type="subcellular location">
    <subcellularLocation>
        <location evidence="2">Cell inner membrane</location>
    </subcellularLocation>
</comment>
<comment type="cofactor">
    <cofactor evidence="1">
        <name>Mg(2+)</name>
        <dbReference type="ChEBI" id="CHEBI:18420"/>
    </cofactor>
</comment>
<comment type="catalytic activity">
    <reaction evidence="4">
        <text>2 GTP = 3',3'-c-di-GMP + 2 diphosphate</text>
        <dbReference type="Rhea" id="RHEA:24898"/>
        <dbReference type="ChEBI" id="CHEBI:33019"/>
        <dbReference type="ChEBI" id="CHEBI:37565"/>
        <dbReference type="ChEBI" id="CHEBI:58805"/>
        <dbReference type="EC" id="2.7.7.65"/>
    </reaction>
</comment>
<organism evidence="6 7">
    <name type="scientific">Halopseudomonas aestusnigri</name>
    <dbReference type="NCBI Taxonomy" id="857252"/>
    <lineage>
        <taxon>Bacteria</taxon>
        <taxon>Pseudomonadati</taxon>
        <taxon>Pseudomonadota</taxon>
        <taxon>Gammaproteobacteria</taxon>
        <taxon>Pseudomonadales</taxon>
        <taxon>Pseudomonadaceae</taxon>
        <taxon>Halopseudomonas</taxon>
    </lineage>
</organism>
<dbReference type="SUPFAM" id="SSF55785">
    <property type="entry name" value="PYP-like sensor domain (PAS domain)"/>
    <property type="match status" value="1"/>
</dbReference>
<dbReference type="FunFam" id="3.30.70.270:FF:000001">
    <property type="entry name" value="Diguanylate cyclase domain protein"/>
    <property type="match status" value="1"/>
</dbReference>
<dbReference type="InterPro" id="IPR029787">
    <property type="entry name" value="Nucleotide_cyclase"/>
</dbReference>
<proteinExistence type="predicted"/>
<protein>
    <recommendedName>
        <fullName evidence="3">diguanylate cyclase</fullName>
        <ecNumber evidence="3">2.7.7.65</ecNumber>
    </recommendedName>
</protein>
<name>A0AAQ1JPD0_9GAMM</name>
<dbReference type="NCBIfam" id="TIGR00254">
    <property type="entry name" value="GGDEF"/>
    <property type="match status" value="1"/>
</dbReference>
<dbReference type="InterPro" id="IPR050469">
    <property type="entry name" value="Diguanylate_Cyclase"/>
</dbReference>
<accession>A0AAQ1JPD0</accession>
<dbReference type="Pfam" id="PF00990">
    <property type="entry name" value="GGDEF"/>
    <property type="match status" value="1"/>
</dbReference>
<dbReference type="InterPro" id="IPR000160">
    <property type="entry name" value="GGDEF_dom"/>
</dbReference>
<evidence type="ECO:0000256" key="1">
    <source>
        <dbReference type="ARBA" id="ARBA00001946"/>
    </source>
</evidence>
<dbReference type="EMBL" id="FNVE01000002">
    <property type="protein sequence ID" value="SEF90862.1"/>
    <property type="molecule type" value="Genomic_DNA"/>
</dbReference>
<keyword evidence="7" id="KW-1185">Reference proteome</keyword>